<evidence type="ECO:0000313" key="1">
    <source>
        <dbReference type="EMBL" id="OZY58774.1"/>
    </source>
</evidence>
<dbReference type="OrthoDB" id="7021323at2"/>
<gene>
    <name evidence="1" type="ORF">CJF39_14510</name>
</gene>
<protein>
    <recommendedName>
        <fullName evidence="3">Phosphatidylinositol diacylglycerol-lyase</fullName>
    </recommendedName>
</protein>
<comment type="caution">
    <text evidence="1">The sequence shown here is derived from an EMBL/GenBank/DDBJ whole genome shotgun (WGS) entry which is preliminary data.</text>
</comment>
<dbReference type="SUPFAM" id="SSF51695">
    <property type="entry name" value="PLC-like phosphodiesterases"/>
    <property type="match status" value="1"/>
</dbReference>
<accession>A0A266N8D9</accession>
<dbReference type="GO" id="GO:0006629">
    <property type="term" value="P:lipid metabolic process"/>
    <property type="evidence" value="ECO:0007669"/>
    <property type="project" value="InterPro"/>
</dbReference>
<dbReference type="GO" id="GO:0008081">
    <property type="term" value="F:phosphoric diester hydrolase activity"/>
    <property type="evidence" value="ECO:0007669"/>
    <property type="project" value="InterPro"/>
</dbReference>
<dbReference type="PANTHER" id="PTHR13593:SF113">
    <property type="entry name" value="SI:DKEY-266F7.9"/>
    <property type="match status" value="1"/>
</dbReference>
<dbReference type="InterPro" id="IPR051057">
    <property type="entry name" value="PI-PLC_domain"/>
</dbReference>
<name>A0A266N8D9_9PSED</name>
<dbReference type="InterPro" id="IPR017946">
    <property type="entry name" value="PLC-like_Pdiesterase_TIM-brl"/>
</dbReference>
<organism evidence="1 2">
    <name type="scientific">Pseudomonas lundensis</name>
    <dbReference type="NCBI Taxonomy" id="86185"/>
    <lineage>
        <taxon>Bacteria</taxon>
        <taxon>Pseudomonadati</taxon>
        <taxon>Pseudomonadota</taxon>
        <taxon>Gammaproteobacteria</taxon>
        <taxon>Pseudomonadales</taxon>
        <taxon>Pseudomonadaceae</taxon>
        <taxon>Pseudomonas</taxon>
    </lineage>
</organism>
<evidence type="ECO:0000313" key="2">
    <source>
        <dbReference type="Proteomes" id="UP000215788"/>
    </source>
</evidence>
<dbReference type="RefSeq" id="WP_094994041.1">
    <property type="nucleotide sequence ID" value="NZ_NQKI01000022.1"/>
</dbReference>
<dbReference type="PANTHER" id="PTHR13593">
    <property type="match status" value="1"/>
</dbReference>
<dbReference type="Proteomes" id="UP000215788">
    <property type="component" value="Unassembled WGS sequence"/>
</dbReference>
<dbReference type="Gene3D" id="3.20.20.190">
    <property type="entry name" value="Phosphatidylinositol (PI) phosphodiesterase"/>
    <property type="match status" value="1"/>
</dbReference>
<sequence length="285" mass="32998">MSTKNNRYWMSDVPGLQHLHIGELILPGSHDSGSDKEAPNFQWPQAITQDVSPKKQLEHGIRALDLRVAFYAKYPVADARRFQLFHGTSSGRTVEHDILQMLRQFYADKQSQKEIVVLDFHEFRDFTPQAHEELQAQISKVLGTLIIPEKCARLTLEALWKEHPGATVVAAYNHDTDSPLLWRGVDQRWSGENLISTHHLKRFMDSTLDRYKSPYKLVAIQCAKYVLPLHVPDDFSDKVNTWFKSDNAESYIQHFFIINTDWATRSELVNHCKHANEIRAHQQRS</sequence>
<reference evidence="1 2" key="1">
    <citation type="submission" date="2017-08" db="EMBL/GenBank/DDBJ databases">
        <title>Genomic and metabolic characterisation of spoilage-associated Pseudomonas species.</title>
        <authorList>
            <person name="Stanborough T."/>
            <person name="Fegan N."/>
            <person name="Powell S.M."/>
            <person name="Singh T."/>
            <person name="Tamplin M.L."/>
            <person name="Chandry P.S."/>
        </authorList>
    </citation>
    <scope>NUCLEOTIDE SEQUENCE [LARGE SCALE GENOMIC DNA]</scope>
    <source>
        <strain evidence="1 2">L1802</strain>
    </source>
</reference>
<dbReference type="AlphaFoldDB" id="A0A266N8D9"/>
<evidence type="ECO:0008006" key="3">
    <source>
        <dbReference type="Google" id="ProtNLM"/>
    </source>
</evidence>
<proteinExistence type="predicted"/>
<dbReference type="EMBL" id="NQKI01000022">
    <property type="protein sequence ID" value="OZY58774.1"/>
    <property type="molecule type" value="Genomic_DNA"/>
</dbReference>